<feature type="compositionally biased region" description="Low complexity" evidence="1">
    <location>
        <begin position="263"/>
        <end position="272"/>
    </location>
</feature>
<name>A0ABR1Q723_9PEZI</name>
<protein>
    <recommendedName>
        <fullName evidence="2">DUF7918 domain-containing protein</fullName>
    </recommendedName>
</protein>
<feature type="compositionally biased region" description="Basic and acidic residues" evidence="1">
    <location>
        <begin position="273"/>
        <end position="284"/>
    </location>
</feature>
<reference evidence="3 4" key="1">
    <citation type="submission" date="2023-01" db="EMBL/GenBank/DDBJ databases">
        <title>Analysis of 21 Apiospora genomes using comparative genomics revels a genus with tremendous synthesis potential of carbohydrate active enzymes and secondary metabolites.</title>
        <authorList>
            <person name="Sorensen T."/>
        </authorList>
    </citation>
    <scope>NUCLEOTIDE SEQUENCE [LARGE SCALE GENOMIC DNA]</scope>
    <source>
        <strain evidence="3 4">CBS 24483</strain>
    </source>
</reference>
<gene>
    <name evidence="3" type="ORF">PG986_009095</name>
</gene>
<feature type="region of interest" description="Disordered" evidence="1">
    <location>
        <begin position="246"/>
        <end position="362"/>
    </location>
</feature>
<evidence type="ECO:0000313" key="4">
    <source>
        <dbReference type="Proteomes" id="UP001391051"/>
    </source>
</evidence>
<sequence>MAVIDGVPGIEVTIWIGGRPAFEYGDPDHSRKPDDAGTKVSSKYIESRRGEGFSIHVRVNPTYNHQQPAPHTLNLAAYIDGQWVRGELCREGSLSNGPFVAIIKERLTKSRSGTTVKQPFKFAGLATIDDTSSWRVENEREQVRELGTIELRVIRVQELGDSTFKPITKTSGLVEVAEKSLKGRAISHGTQFGDDAQSSAEANILPAYRDIRRLAGDTGALAIYRFTYRSREGLCQEAIITREQSEALSQAEPPHRGEAPNQASPAAAAAARSRSERLQEEMRRQAVQRLRSLGVETDRFRGHRERARTRGNHGHHGQGGQGQQRRPKEEPIKKEPPKKEEGSPISGESKKRKVEEVDLTSD</sequence>
<evidence type="ECO:0000256" key="1">
    <source>
        <dbReference type="SAM" id="MobiDB-lite"/>
    </source>
</evidence>
<evidence type="ECO:0000313" key="3">
    <source>
        <dbReference type="EMBL" id="KAK7948209.1"/>
    </source>
</evidence>
<organism evidence="3 4">
    <name type="scientific">Apiospora aurea</name>
    <dbReference type="NCBI Taxonomy" id="335848"/>
    <lineage>
        <taxon>Eukaryota</taxon>
        <taxon>Fungi</taxon>
        <taxon>Dikarya</taxon>
        <taxon>Ascomycota</taxon>
        <taxon>Pezizomycotina</taxon>
        <taxon>Sordariomycetes</taxon>
        <taxon>Xylariomycetidae</taxon>
        <taxon>Amphisphaeriales</taxon>
        <taxon>Apiosporaceae</taxon>
        <taxon>Apiospora</taxon>
    </lineage>
</organism>
<keyword evidence="4" id="KW-1185">Reference proteome</keyword>
<feature type="domain" description="DUF7918" evidence="2">
    <location>
        <begin position="9"/>
        <end position="242"/>
    </location>
</feature>
<comment type="caution">
    <text evidence="3">The sequence shown here is derived from an EMBL/GenBank/DDBJ whole genome shotgun (WGS) entry which is preliminary data.</text>
</comment>
<dbReference type="GeneID" id="92078379"/>
<feature type="compositionally biased region" description="Basic residues" evidence="1">
    <location>
        <begin position="301"/>
        <end position="316"/>
    </location>
</feature>
<dbReference type="EMBL" id="JAQQWE010000006">
    <property type="protein sequence ID" value="KAK7948209.1"/>
    <property type="molecule type" value="Genomic_DNA"/>
</dbReference>
<dbReference type="Proteomes" id="UP001391051">
    <property type="component" value="Unassembled WGS sequence"/>
</dbReference>
<feature type="compositionally biased region" description="Basic and acidic residues" evidence="1">
    <location>
        <begin position="326"/>
        <end position="342"/>
    </location>
</feature>
<dbReference type="PANTHER" id="PTHR36223">
    <property type="entry name" value="BETA-LACTAMASE-TYPE TRANSPEPTIDASE FOLD DOMAIN CONTAINING PROTEIN"/>
    <property type="match status" value="1"/>
</dbReference>
<proteinExistence type="predicted"/>
<dbReference type="RefSeq" id="XP_066697715.1">
    <property type="nucleotide sequence ID" value="XM_066845317.1"/>
</dbReference>
<evidence type="ECO:0000259" key="2">
    <source>
        <dbReference type="Pfam" id="PF25534"/>
    </source>
</evidence>
<accession>A0ABR1Q723</accession>
<dbReference type="Pfam" id="PF25534">
    <property type="entry name" value="DUF7918"/>
    <property type="match status" value="1"/>
</dbReference>
<dbReference type="InterPro" id="IPR057678">
    <property type="entry name" value="DUF7918"/>
</dbReference>
<dbReference type="PANTHER" id="PTHR36223:SF1">
    <property type="entry name" value="TRANSCRIPTION ELONGATION FACTOR EAF N-TERMINAL DOMAIN-CONTAINING PROTEIN"/>
    <property type="match status" value="1"/>
</dbReference>